<dbReference type="RefSeq" id="WP_344514112.1">
    <property type="nucleotide sequence ID" value="NZ_BAAAQD010000044.1"/>
</dbReference>
<evidence type="ECO:0000256" key="1">
    <source>
        <dbReference type="ARBA" id="ARBA00011073"/>
    </source>
</evidence>
<proteinExistence type="inferred from homology"/>
<dbReference type="InterPro" id="IPR022398">
    <property type="entry name" value="Peptidase_S8_His-AS"/>
</dbReference>
<protein>
    <recommendedName>
        <fullName evidence="10">Peptidase S8/S53 domain-containing protein</fullName>
    </recommendedName>
</protein>
<dbReference type="InterPro" id="IPR036852">
    <property type="entry name" value="Peptidase_S8/S53_dom_sf"/>
</dbReference>
<feature type="active site" description="Charge relay system" evidence="5">
    <location>
        <position position="69"/>
    </location>
</feature>
<dbReference type="PANTHER" id="PTHR43806">
    <property type="entry name" value="PEPTIDASE S8"/>
    <property type="match status" value="1"/>
</dbReference>
<dbReference type="InterPro" id="IPR015500">
    <property type="entry name" value="Peptidase_S8_subtilisin-rel"/>
</dbReference>
<evidence type="ECO:0000256" key="2">
    <source>
        <dbReference type="ARBA" id="ARBA00022670"/>
    </source>
</evidence>
<dbReference type="InterPro" id="IPR023828">
    <property type="entry name" value="Peptidase_S8_Ser-AS"/>
</dbReference>
<keyword evidence="8" id="KW-0472">Membrane</keyword>
<dbReference type="Gene3D" id="3.40.50.200">
    <property type="entry name" value="Peptidase S8/S53 domain"/>
    <property type="match status" value="1"/>
</dbReference>
<feature type="region of interest" description="Disordered" evidence="7">
    <location>
        <begin position="357"/>
        <end position="393"/>
    </location>
</feature>
<dbReference type="PRINTS" id="PR00723">
    <property type="entry name" value="SUBTILISIN"/>
</dbReference>
<evidence type="ECO:0000313" key="12">
    <source>
        <dbReference type="Proteomes" id="UP001501470"/>
    </source>
</evidence>
<name>A0ABN2D4Q6_9ACTN</name>
<dbReference type="PROSITE" id="PS00138">
    <property type="entry name" value="SUBTILASE_SER"/>
    <property type="match status" value="1"/>
</dbReference>
<dbReference type="InterPro" id="IPR000209">
    <property type="entry name" value="Peptidase_S8/S53_dom"/>
</dbReference>
<evidence type="ECO:0000256" key="4">
    <source>
        <dbReference type="ARBA" id="ARBA00022825"/>
    </source>
</evidence>
<comment type="caution">
    <text evidence="11">The sequence shown here is derived from an EMBL/GenBank/DDBJ whole genome shotgun (WGS) entry which is preliminary data.</text>
</comment>
<dbReference type="PROSITE" id="PS51892">
    <property type="entry name" value="SUBTILASE"/>
    <property type="match status" value="1"/>
</dbReference>
<evidence type="ECO:0000256" key="8">
    <source>
        <dbReference type="SAM" id="Phobius"/>
    </source>
</evidence>
<evidence type="ECO:0000256" key="3">
    <source>
        <dbReference type="ARBA" id="ARBA00022801"/>
    </source>
</evidence>
<dbReference type="EMBL" id="BAAAQD010000044">
    <property type="protein sequence ID" value="GAA1570297.1"/>
    <property type="molecule type" value="Genomic_DNA"/>
</dbReference>
<dbReference type="Proteomes" id="UP001501470">
    <property type="component" value="Unassembled WGS sequence"/>
</dbReference>
<keyword evidence="8" id="KW-1133">Transmembrane helix</keyword>
<dbReference type="InterPro" id="IPR023827">
    <property type="entry name" value="Peptidase_S8_Asp-AS"/>
</dbReference>
<dbReference type="PANTHER" id="PTHR43806:SF11">
    <property type="entry name" value="CEREVISIN-RELATED"/>
    <property type="match status" value="1"/>
</dbReference>
<feature type="region of interest" description="Disordered" evidence="7">
    <location>
        <begin position="225"/>
        <end position="251"/>
    </location>
</feature>
<keyword evidence="2 5" id="KW-0645">Protease</keyword>
<dbReference type="PROSITE" id="PS00137">
    <property type="entry name" value="SUBTILASE_HIS"/>
    <property type="match status" value="1"/>
</dbReference>
<evidence type="ECO:0000256" key="5">
    <source>
        <dbReference type="PROSITE-ProRule" id="PRU01240"/>
    </source>
</evidence>
<sequence length="445" mass="44305">MGGIAPVSLFRAAARGLVTAVFALLVCLVAAQPAGADQTRSAQWQLNALDAKDAWKVSTGSGVIVAVLDSGVDAKHPDLAGQVLPGVDLVDGGDGRVDPVGHGTTVAGLIAGRADDNSGVAGVAPGAKILPVRVLDRSNKYDDPAVVAKGVRWAVDHGAKVLNLSLGGALRSDEIAEALRYAAAHDVVVVACTGNVATDPSIHEVWYPAREPGVVAVAGLSGGGAAQPSAKPAPSTTASDSAGGAAGGAGGLWTGSLTGPETVLTAPADNLTGARPGGGYWQVQGTSFAAPLVAATASLVRAKYPTMSAANVINRLIGTAKDLGPAGRDDEFGFGEVDPLAALREPVAEVVANPLTVAPPKGEAGKPAQSGAAPREEATEVPQEGGAAPLPASEAAGLARARQMADRSVPVGSSITVGLLAMLLILAAGAAGVVLHHRARHAKRF</sequence>
<feature type="active site" description="Charge relay system" evidence="5">
    <location>
        <position position="287"/>
    </location>
</feature>
<feature type="active site" description="Charge relay system" evidence="5">
    <location>
        <position position="102"/>
    </location>
</feature>
<evidence type="ECO:0000256" key="7">
    <source>
        <dbReference type="SAM" id="MobiDB-lite"/>
    </source>
</evidence>
<comment type="similarity">
    <text evidence="1 5 6">Belongs to the peptidase S8 family.</text>
</comment>
<feature type="signal peptide" evidence="9">
    <location>
        <begin position="1"/>
        <end position="36"/>
    </location>
</feature>
<keyword evidence="3 5" id="KW-0378">Hydrolase</keyword>
<feature type="transmembrane region" description="Helical" evidence="8">
    <location>
        <begin position="411"/>
        <end position="435"/>
    </location>
</feature>
<reference evidence="11 12" key="1">
    <citation type="journal article" date="2019" name="Int. J. Syst. Evol. Microbiol.">
        <title>The Global Catalogue of Microorganisms (GCM) 10K type strain sequencing project: providing services to taxonomists for standard genome sequencing and annotation.</title>
        <authorList>
            <consortium name="The Broad Institute Genomics Platform"/>
            <consortium name="The Broad Institute Genome Sequencing Center for Infectious Disease"/>
            <person name="Wu L."/>
            <person name="Ma J."/>
        </authorList>
    </citation>
    <scope>NUCLEOTIDE SEQUENCE [LARGE SCALE GENOMIC DNA]</scope>
    <source>
        <strain evidence="11 12">JCM 15933</strain>
    </source>
</reference>
<accession>A0ABN2D4Q6</accession>
<evidence type="ECO:0000259" key="10">
    <source>
        <dbReference type="Pfam" id="PF00082"/>
    </source>
</evidence>
<keyword evidence="12" id="KW-1185">Reference proteome</keyword>
<gene>
    <name evidence="11" type="ORF">GCM10009827_110140</name>
</gene>
<dbReference type="InterPro" id="IPR050131">
    <property type="entry name" value="Peptidase_S8_subtilisin-like"/>
</dbReference>
<feature type="domain" description="Peptidase S8/S53" evidence="10">
    <location>
        <begin position="60"/>
        <end position="335"/>
    </location>
</feature>
<dbReference type="PROSITE" id="PS00136">
    <property type="entry name" value="SUBTILASE_ASP"/>
    <property type="match status" value="1"/>
</dbReference>
<feature type="chain" id="PRO_5045945044" description="Peptidase S8/S53 domain-containing protein" evidence="9">
    <location>
        <begin position="37"/>
        <end position="445"/>
    </location>
</feature>
<organism evidence="11 12">
    <name type="scientific">Dactylosporangium maewongense</name>
    <dbReference type="NCBI Taxonomy" id="634393"/>
    <lineage>
        <taxon>Bacteria</taxon>
        <taxon>Bacillati</taxon>
        <taxon>Actinomycetota</taxon>
        <taxon>Actinomycetes</taxon>
        <taxon>Micromonosporales</taxon>
        <taxon>Micromonosporaceae</taxon>
        <taxon>Dactylosporangium</taxon>
    </lineage>
</organism>
<dbReference type="Pfam" id="PF00082">
    <property type="entry name" value="Peptidase_S8"/>
    <property type="match status" value="1"/>
</dbReference>
<keyword evidence="8" id="KW-0812">Transmembrane</keyword>
<evidence type="ECO:0000256" key="9">
    <source>
        <dbReference type="SAM" id="SignalP"/>
    </source>
</evidence>
<keyword evidence="9" id="KW-0732">Signal</keyword>
<evidence type="ECO:0000313" key="11">
    <source>
        <dbReference type="EMBL" id="GAA1570297.1"/>
    </source>
</evidence>
<feature type="compositionally biased region" description="Low complexity" evidence="7">
    <location>
        <begin position="226"/>
        <end position="243"/>
    </location>
</feature>
<keyword evidence="4 5" id="KW-0720">Serine protease</keyword>
<evidence type="ECO:0000256" key="6">
    <source>
        <dbReference type="RuleBase" id="RU003355"/>
    </source>
</evidence>
<dbReference type="SUPFAM" id="SSF52743">
    <property type="entry name" value="Subtilisin-like"/>
    <property type="match status" value="1"/>
</dbReference>